<dbReference type="STRING" id="1077348.A0A2G8S5U3"/>
<evidence type="ECO:0000256" key="1">
    <source>
        <dbReference type="ARBA" id="ARBA00000971"/>
    </source>
</evidence>
<dbReference type="GO" id="GO:0003755">
    <property type="term" value="F:peptidyl-prolyl cis-trans isomerase activity"/>
    <property type="evidence" value="ECO:0007669"/>
    <property type="project" value="UniProtKB-KW"/>
</dbReference>
<dbReference type="Gene3D" id="1.20.120.1150">
    <property type="match status" value="1"/>
</dbReference>
<comment type="caution">
    <text evidence="9">The sequence shown here is derived from an EMBL/GenBank/DDBJ whole genome shotgun (WGS) entry which is preliminary data.</text>
</comment>
<dbReference type="GO" id="GO:0008160">
    <property type="term" value="F:protein tyrosine phosphatase activator activity"/>
    <property type="evidence" value="ECO:0007669"/>
    <property type="project" value="TreeGrafter"/>
</dbReference>
<keyword evidence="10" id="KW-1185">Reference proteome</keyword>
<dbReference type="OrthoDB" id="16120at2759"/>
<evidence type="ECO:0000256" key="6">
    <source>
        <dbReference type="ARBA" id="ARBA00023235"/>
    </source>
</evidence>
<dbReference type="AlphaFoldDB" id="A0A2G8S5U3"/>
<dbReference type="EC" id="5.2.1.8" evidence="8"/>
<evidence type="ECO:0000256" key="5">
    <source>
        <dbReference type="ARBA" id="ARBA00023110"/>
    </source>
</evidence>
<comment type="catalytic activity">
    <reaction evidence="1 8">
        <text>[protein]-peptidylproline (omega=180) = [protein]-peptidylproline (omega=0)</text>
        <dbReference type="Rhea" id="RHEA:16237"/>
        <dbReference type="Rhea" id="RHEA-COMP:10747"/>
        <dbReference type="Rhea" id="RHEA-COMP:10748"/>
        <dbReference type="ChEBI" id="CHEBI:83833"/>
        <dbReference type="ChEBI" id="CHEBI:83834"/>
        <dbReference type="EC" id="5.2.1.8"/>
    </reaction>
</comment>
<dbReference type="GO" id="GO:0000159">
    <property type="term" value="C:protein phosphatase type 2A complex"/>
    <property type="evidence" value="ECO:0007669"/>
    <property type="project" value="TreeGrafter"/>
</dbReference>
<sequence length="396" mass="43934">MADPTFTPKVTNFTLGPAELATHAYIDPRKLILTKENLEAFQASKTHETIVSYIITLNERVVGVKLTDDISLSPSVQAVLNVLERVSETAKSIPPVDNKASRFGNPAFRTFYDKVQELGPELHKSIPGIPDAAIPELCVYFSESWGNRTRIDYGSGMELNFLCWMLGLEELGIFQTSDHTALVIKVFWRYIQVMRVLQSTYWLEPAGSHGVWGLDDYHFLPFLWGAAQLRGHKYIRPKSIHDAETTEEFSKYYMYLACIQFINSVKTASLRWHSPMLDDISAVKTWDKVNSGLIKMYLAEVLGKLPVMQHFLFGSLLPWEGPLPAPPSEVLDPNDPHYGHAHAHAGVADLGGVGQQETGWGDCCGIPVPSAFAAAEAAKRPGARLAGPGIRPVPFD</sequence>
<dbReference type="InterPro" id="IPR043170">
    <property type="entry name" value="PTPA_C_lid"/>
</dbReference>
<dbReference type="InterPro" id="IPR037218">
    <property type="entry name" value="PTPA_sf"/>
</dbReference>
<evidence type="ECO:0000256" key="8">
    <source>
        <dbReference type="RuleBase" id="RU361210"/>
    </source>
</evidence>
<dbReference type="PANTHER" id="PTHR10012">
    <property type="entry name" value="SERINE/THREONINE-PROTEIN PHOSPHATASE 2A REGULATORY SUBUNIT B"/>
    <property type="match status" value="1"/>
</dbReference>
<comment type="subcellular location">
    <subcellularLocation>
        <location evidence="2 8">Cytoplasm</location>
    </subcellularLocation>
</comment>
<protein>
    <recommendedName>
        <fullName evidence="8">Serine/threonine-protein phosphatase 2A activator</fullName>
        <ecNumber evidence="8">5.2.1.8</ecNumber>
    </recommendedName>
    <alternativeName>
        <fullName evidence="8">Phosphotyrosyl phosphatase activator</fullName>
    </alternativeName>
</protein>
<dbReference type="FunFam" id="1.20.120.1150:FF:000002">
    <property type="entry name" value="Serine/threonine-protein phosphatase 2A activator"/>
    <property type="match status" value="1"/>
</dbReference>
<comment type="similarity">
    <text evidence="3 8">Belongs to the PTPA-type PPIase family.</text>
</comment>
<evidence type="ECO:0000256" key="2">
    <source>
        <dbReference type="ARBA" id="ARBA00004496"/>
    </source>
</evidence>
<dbReference type="InterPro" id="IPR004327">
    <property type="entry name" value="Phstyr_phstse_ac"/>
</dbReference>
<dbReference type="EMBL" id="AYKW01000023">
    <property type="protein sequence ID" value="PIL29107.1"/>
    <property type="molecule type" value="Genomic_DNA"/>
</dbReference>
<keyword evidence="5 8" id="KW-0697">Rotamase</keyword>
<evidence type="ECO:0000313" key="10">
    <source>
        <dbReference type="Proteomes" id="UP000230002"/>
    </source>
</evidence>
<comment type="function">
    <text evidence="7">PPIases accelerate the folding of proteins. It catalyzes the cis-trans isomerization of proline imidic peptide bonds in oligopeptides. Acts as a regulatory subunit for PP2A-like phosphatases modulating their activity or substrate specificity, probably by inducing a conformational change in the catalytic subunit, a direct target of the PPIase. Can reactivate inactive phosphatase PP2A-phosphatase methylesterase complexes (PP2Ai) in presence of ATP and Mg(2+) by dissociating the inactive form from the complex.</text>
</comment>
<evidence type="ECO:0000256" key="7">
    <source>
        <dbReference type="ARBA" id="ARBA00025287"/>
    </source>
</evidence>
<reference evidence="9 10" key="1">
    <citation type="journal article" date="2015" name="Sci. Rep.">
        <title>Chromosome-level genome map provides insights into diverse defense mechanisms in the medicinal fungus Ganoderma sinense.</title>
        <authorList>
            <person name="Zhu Y."/>
            <person name="Xu J."/>
            <person name="Sun C."/>
            <person name="Zhou S."/>
            <person name="Xu H."/>
            <person name="Nelson D.R."/>
            <person name="Qian J."/>
            <person name="Song J."/>
            <person name="Luo H."/>
            <person name="Xiang L."/>
            <person name="Li Y."/>
            <person name="Xu Z."/>
            <person name="Ji A."/>
            <person name="Wang L."/>
            <person name="Lu S."/>
            <person name="Hayward A."/>
            <person name="Sun W."/>
            <person name="Li X."/>
            <person name="Schwartz D.C."/>
            <person name="Wang Y."/>
            <person name="Chen S."/>
        </authorList>
    </citation>
    <scope>NUCLEOTIDE SEQUENCE [LARGE SCALE GENOMIC DNA]</scope>
    <source>
        <strain evidence="9 10">ZZ0214-1</strain>
    </source>
</reference>
<evidence type="ECO:0000256" key="4">
    <source>
        <dbReference type="ARBA" id="ARBA00022490"/>
    </source>
</evidence>
<dbReference type="GO" id="GO:0007052">
    <property type="term" value="P:mitotic spindle organization"/>
    <property type="evidence" value="ECO:0007669"/>
    <property type="project" value="TreeGrafter"/>
</dbReference>
<keyword evidence="4 8" id="KW-0963">Cytoplasm</keyword>
<keyword evidence="6 8" id="KW-0413">Isomerase</keyword>
<accession>A0A2G8S5U3</accession>
<dbReference type="SUPFAM" id="SSF140984">
    <property type="entry name" value="PTPA-like"/>
    <property type="match status" value="1"/>
</dbReference>
<proteinExistence type="inferred from homology"/>
<dbReference type="GO" id="GO:0005737">
    <property type="term" value="C:cytoplasm"/>
    <property type="evidence" value="ECO:0007669"/>
    <property type="project" value="UniProtKB-SubCell"/>
</dbReference>
<evidence type="ECO:0000256" key="3">
    <source>
        <dbReference type="ARBA" id="ARBA00011019"/>
    </source>
</evidence>
<dbReference type="GO" id="GO:0005634">
    <property type="term" value="C:nucleus"/>
    <property type="evidence" value="ECO:0007669"/>
    <property type="project" value="TreeGrafter"/>
</dbReference>
<dbReference type="Pfam" id="PF03095">
    <property type="entry name" value="PTPA"/>
    <property type="match status" value="1"/>
</dbReference>
<name>A0A2G8S5U3_9APHY</name>
<evidence type="ECO:0000313" key="9">
    <source>
        <dbReference type="EMBL" id="PIL29107.1"/>
    </source>
</evidence>
<dbReference type="Proteomes" id="UP000230002">
    <property type="component" value="Unassembled WGS sequence"/>
</dbReference>
<organism evidence="9 10">
    <name type="scientific">Ganoderma sinense ZZ0214-1</name>
    <dbReference type="NCBI Taxonomy" id="1077348"/>
    <lineage>
        <taxon>Eukaryota</taxon>
        <taxon>Fungi</taxon>
        <taxon>Dikarya</taxon>
        <taxon>Basidiomycota</taxon>
        <taxon>Agaricomycotina</taxon>
        <taxon>Agaricomycetes</taxon>
        <taxon>Polyporales</taxon>
        <taxon>Polyporaceae</taxon>
        <taxon>Ganoderma</taxon>
    </lineage>
</organism>
<dbReference type="PANTHER" id="PTHR10012:SF5">
    <property type="entry name" value="SERINE_THREONINE-PROTEIN PHOSPHATASE 2A ACTIVATOR 2"/>
    <property type="match status" value="1"/>
</dbReference>
<dbReference type="CDD" id="cd04087">
    <property type="entry name" value="PTPA"/>
    <property type="match status" value="1"/>
</dbReference>
<gene>
    <name evidence="9" type="ORF">GSI_09155</name>
</gene>